<gene>
    <name evidence="2" type="ORF">CY34DRAFT_19415</name>
</gene>
<feature type="region of interest" description="Disordered" evidence="1">
    <location>
        <begin position="167"/>
        <end position="190"/>
    </location>
</feature>
<reference evidence="2 3" key="1">
    <citation type="submission" date="2014-04" db="EMBL/GenBank/DDBJ databases">
        <authorList>
            <consortium name="DOE Joint Genome Institute"/>
            <person name="Kuo A."/>
            <person name="Ruytinx J."/>
            <person name="Rineau F."/>
            <person name="Colpaert J."/>
            <person name="Kohler A."/>
            <person name="Nagy L.G."/>
            <person name="Floudas D."/>
            <person name="Copeland A."/>
            <person name="Barry K.W."/>
            <person name="Cichocki N."/>
            <person name="Veneault-Fourrey C."/>
            <person name="LaButti K."/>
            <person name="Lindquist E.A."/>
            <person name="Lipzen A."/>
            <person name="Lundell T."/>
            <person name="Morin E."/>
            <person name="Murat C."/>
            <person name="Sun H."/>
            <person name="Tunlid A."/>
            <person name="Henrissat B."/>
            <person name="Grigoriev I.V."/>
            <person name="Hibbett D.S."/>
            <person name="Martin F."/>
            <person name="Nordberg H.P."/>
            <person name="Cantor M.N."/>
            <person name="Hua S.X."/>
        </authorList>
    </citation>
    <scope>NUCLEOTIDE SEQUENCE [LARGE SCALE GENOMIC DNA]</scope>
    <source>
        <strain evidence="2 3">UH-Slu-Lm8-n1</strain>
    </source>
</reference>
<evidence type="ECO:0000256" key="1">
    <source>
        <dbReference type="SAM" id="MobiDB-lite"/>
    </source>
</evidence>
<dbReference type="EMBL" id="KN836509">
    <property type="protein sequence ID" value="KIK31950.1"/>
    <property type="molecule type" value="Genomic_DNA"/>
</dbReference>
<organism evidence="2 3">
    <name type="scientific">Suillus luteus UH-Slu-Lm8-n1</name>
    <dbReference type="NCBI Taxonomy" id="930992"/>
    <lineage>
        <taxon>Eukaryota</taxon>
        <taxon>Fungi</taxon>
        <taxon>Dikarya</taxon>
        <taxon>Basidiomycota</taxon>
        <taxon>Agaricomycotina</taxon>
        <taxon>Agaricomycetes</taxon>
        <taxon>Agaricomycetidae</taxon>
        <taxon>Boletales</taxon>
        <taxon>Suillineae</taxon>
        <taxon>Suillaceae</taxon>
        <taxon>Suillus</taxon>
    </lineage>
</organism>
<evidence type="ECO:0000313" key="2">
    <source>
        <dbReference type="EMBL" id="KIK31950.1"/>
    </source>
</evidence>
<name>A0A0C9Z3H8_9AGAM</name>
<dbReference type="InParanoid" id="A0A0C9Z3H8"/>
<protein>
    <submittedName>
        <fullName evidence="2">Uncharacterized protein</fullName>
    </submittedName>
</protein>
<proteinExistence type="predicted"/>
<reference evidence="3" key="2">
    <citation type="submission" date="2015-01" db="EMBL/GenBank/DDBJ databases">
        <title>Evolutionary Origins and Diversification of the Mycorrhizal Mutualists.</title>
        <authorList>
            <consortium name="DOE Joint Genome Institute"/>
            <consortium name="Mycorrhizal Genomics Consortium"/>
            <person name="Kohler A."/>
            <person name="Kuo A."/>
            <person name="Nagy L.G."/>
            <person name="Floudas D."/>
            <person name="Copeland A."/>
            <person name="Barry K.W."/>
            <person name="Cichocki N."/>
            <person name="Veneault-Fourrey C."/>
            <person name="LaButti K."/>
            <person name="Lindquist E.A."/>
            <person name="Lipzen A."/>
            <person name="Lundell T."/>
            <person name="Morin E."/>
            <person name="Murat C."/>
            <person name="Riley R."/>
            <person name="Ohm R."/>
            <person name="Sun H."/>
            <person name="Tunlid A."/>
            <person name="Henrissat B."/>
            <person name="Grigoriev I.V."/>
            <person name="Hibbett D.S."/>
            <person name="Martin F."/>
        </authorList>
    </citation>
    <scope>NUCLEOTIDE SEQUENCE [LARGE SCALE GENOMIC DNA]</scope>
    <source>
        <strain evidence="3">UH-Slu-Lm8-n1</strain>
    </source>
</reference>
<accession>A0A0C9Z3H8</accession>
<dbReference type="OrthoDB" id="2683308at2759"/>
<keyword evidence="3" id="KW-1185">Reference proteome</keyword>
<dbReference type="HOGENOM" id="CLU_076167_0_0_1"/>
<evidence type="ECO:0000313" key="3">
    <source>
        <dbReference type="Proteomes" id="UP000054485"/>
    </source>
</evidence>
<dbReference type="AlphaFoldDB" id="A0A0C9Z3H8"/>
<dbReference type="Proteomes" id="UP000054485">
    <property type="component" value="Unassembled WGS sequence"/>
</dbReference>
<feature type="compositionally biased region" description="Low complexity" evidence="1">
    <location>
        <begin position="174"/>
        <end position="183"/>
    </location>
</feature>
<sequence length="311" mass="34727">MPSTQNSTVSSSSLKSFCSHSELNHTKSKIESYLLSPPCTIALEEYFTEDEGALSLMAIFRRADSLSYSTTTASENERRSIALPQFPKDDGYVINPPTLTETPESICQSLLTSPPPTHYYDASDEETPRPIPQPQLAIRTSGCPCHTRNRGTLAFAVRLSCPSPPSPVFKEETTPSITPAIAPTPLPTERAQSEETWIDHCGRDTSIITCRYCQAEGHCQINCPHYFCRVCNKHTPCHLSARCPDLGKTKIIKATAGTEAFHVKLKAWEDRQDAINAAKEADWYKNDFHGDTHRDPDVYFNEDIGSRRLHH</sequence>